<dbReference type="InterPro" id="IPR032299">
    <property type="entry name" value="DUF4843"/>
</dbReference>
<dbReference type="Proteomes" id="UP000005438">
    <property type="component" value="Chromosome"/>
</dbReference>
<proteinExistence type="predicted"/>
<dbReference type="STRING" id="700598.Niako_2241"/>
<sequence length="254" mass="28079">MNTTMAKNILYLLIPALFGCQLIACKKSELTSYTQPDMIYFYKDYYNTDRDSIVYSFAIKPDALTVDTVKIPLRIMGVAVSRDRSVNIQIVADSSTALAEQYTVLPVIVKAGAYTANVPLLVKRAPALKTSDVRVLLEIGNSDDFLPGVYNSTASASRGGGSVRFPVRINDFLTKPSNWDSFIAAYFGTYSQVKYKLVIDVLGRTQFLISGDDAVTTSQMTYFKIKCRNYLADLNTASGTKLKDETGTEITFPN</sequence>
<gene>
    <name evidence="1" type="ordered locus">Niako_2241</name>
</gene>
<dbReference type="EMBL" id="CP003178">
    <property type="protein sequence ID" value="AEV98594.1"/>
    <property type="molecule type" value="Genomic_DNA"/>
</dbReference>
<dbReference type="AlphaFoldDB" id="G8TJ61"/>
<reference evidence="1 2" key="1">
    <citation type="submission" date="2011-12" db="EMBL/GenBank/DDBJ databases">
        <title>The complete genome of Niastella koreensis GR20-10.</title>
        <authorList>
            <consortium name="US DOE Joint Genome Institute (JGI-PGF)"/>
            <person name="Lucas S."/>
            <person name="Han J."/>
            <person name="Lapidus A."/>
            <person name="Bruce D."/>
            <person name="Goodwin L."/>
            <person name="Pitluck S."/>
            <person name="Peters L."/>
            <person name="Kyrpides N."/>
            <person name="Mavromatis K."/>
            <person name="Ivanova N."/>
            <person name="Mikhailova N."/>
            <person name="Davenport K."/>
            <person name="Saunders E."/>
            <person name="Detter J.C."/>
            <person name="Tapia R."/>
            <person name="Han C."/>
            <person name="Land M."/>
            <person name="Hauser L."/>
            <person name="Markowitz V."/>
            <person name="Cheng J.-F."/>
            <person name="Hugenholtz P."/>
            <person name="Woyke T."/>
            <person name="Wu D."/>
            <person name="Tindall B."/>
            <person name="Pomrenke H."/>
            <person name="Brambilla E."/>
            <person name="Klenk H.-P."/>
            <person name="Eisen J.A."/>
        </authorList>
    </citation>
    <scope>NUCLEOTIDE SEQUENCE [LARGE SCALE GENOMIC DNA]</scope>
    <source>
        <strain evidence="2">DSM 17620 / KACC 11465 / NBRC 106392 / GR20-10</strain>
    </source>
</reference>
<organism evidence="1 2">
    <name type="scientific">Niastella koreensis (strain DSM 17620 / KACC 11465 / NBRC 106392 / GR20-10)</name>
    <dbReference type="NCBI Taxonomy" id="700598"/>
    <lineage>
        <taxon>Bacteria</taxon>
        <taxon>Pseudomonadati</taxon>
        <taxon>Bacteroidota</taxon>
        <taxon>Chitinophagia</taxon>
        <taxon>Chitinophagales</taxon>
        <taxon>Chitinophagaceae</taxon>
        <taxon>Niastella</taxon>
    </lineage>
</organism>
<accession>G8TJ61</accession>
<dbReference type="Pfam" id="PF16132">
    <property type="entry name" value="DUF4843"/>
    <property type="match status" value="1"/>
</dbReference>
<evidence type="ECO:0008006" key="3">
    <source>
        <dbReference type="Google" id="ProtNLM"/>
    </source>
</evidence>
<dbReference type="PROSITE" id="PS51257">
    <property type="entry name" value="PROKAR_LIPOPROTEIN"/>
    <property type="match status" value="1"/>
</dbReference>
<dbReference type="eggNOG" id="ENOG5033456">
    <property type="taxonomic scope" value="Bacteria"/>
</dbReference>
<dbReference type="RefSeq" id="WP_014218508.1">
    <property type="nucleotide sequence ID" value="NC_016609.1"/>
</dbReference>
<dbReference type="HOGENOM" id="CLU_084687_0_0_10"/>
<protein>
    <recommendedName>
        <fullName evidence="3">DUF4843 domain-containing protein</fullName>
    </recommendedName>
</protein>
<name>G8TJ61_NIAKG</name>
<evidence type="ECO:0000313" key="2">
    <source>
        <dbReference type="Proteomes" id="UP000005438"/>
    </source>
</evidence>
<evidence type="ECO:0000313" key="1">
    <source>
        <dbReference type="EMBL" id="AEV98594.1"/>
    </source>
</evidence>
<dbReference type="KEGG" id="nko:Niako_2241"/>
<dbReference type="OrthoDB" id="1094864at2"/>